<keyword evidence="2" id="KW-0012">Acyltransferase</keyword>
<protein>
    <submittedName>
        <fullName evidence="4">Methyltransferase</fullName>
    </submittedName>
</protein>
<dbReference type="PROSITE" id="PS51186">
    <property type="entry name" value="GNAT"/>
    <property type="match status" value="1"/>
</dbReference>
<evidence type="ECO:0000256" key="2">
    <source>
        <dbReference type="ARBA" id="ARBA00023315"/>
    </source>
</evidence>
<dbReference type="CDD" id="cd04301">
    <property type="entry name" value="NAT_SF"/>
    <property type="match status" value="1"/>
</dbReference>
<dbReference type="InterPro" id="IPR016181">
    <property type="entry name" value="Acyl_CoA_acyltransferase"/>
</dbReference>
<dbReference type="OrthoDB" id="9804312at2"/>
<dbReference type="SUPFAM" id="SSF53335">
    <property type="entry name" value="S-adenosyl-L-methionine-dependent methyltransferases"/>
    <property type="match status" value="1"/>
</dbReference>
<keyword evidence="1 4" id="KW-0808">Transferase</keyword>
<dbReference type="SUPFAM" id="SSF55729">
    <property type="entry name" value="Acyl-CoA N-acyltransferases (Nat)"/>
    <property type="match status" value="1"/>
</dbReference>
<dbReference type="STRING" id="466.Lmac_2333"/>
<dbReference type="InterPro" id="IPR029063">
    <property type="entry name" value="SAM-dependent_MTases_sf"/>
</dbReference>
<dbReference type="Pfam" id="PF13649">
    <property type="entry name" value="Methyltransf_25"/>
    <property type="match status" value="1"/>
</dbReference>
<organism evidence="4 5">
    <name type="scientific">Legionella maceachernii</name>
    <dbReference type="NCBI Taxonomy" id="466"/>
    <lineage>
        <taxon>Bacteria</taxon>
        <taxon>Pseudomonadati</taxon>
        <taxon>Pseudomonadota</taxon>
        <taxon>Gammaproteobacteria</taxon>
        <taxon>Legionellales</taxon>
        <taxon>Legionellaceae</taxon>
        <taxon>Legionella</taxon>
    </lineage>
</organism>
<dbReference type="GO" id="GO:0016747">
    <property type="term" value="F:acyltransferase activity, transferring groups other than amino-acyl groups"/>
    <property type="evidence" value="ECO:0007669"/>
    <property type="project" value="InterPro"/>
</dbReference>
<dbReference type="GO" id="GO:0008168">
    <property type="term" value="F:methyltransferase activity"/>
    <property type="evidence" value="ECO:0007669"/>
    <property type="project" value="UniProtKB-KW"/>
</dbReference>
<dbReference type="InterPro" id="IPR050680">
    <property type="entry name" value="YpeA/RimI_acetyltransf"/>
</dbReference>
<evidence type="ECO:0000313" key="4">
    <source>
        <dbReference type="EMBL" id="KTD25355.1"/>
    </source>
</evidence>
<dbReference type="InterPro" id="IPR000182">
    <property type="entry name" value="GNAT_dom"/>
</dbReference>
<evidence type="ECO:0000313" key="5">
    <source>
        <dbReference type="Proteomes" id="UP000054908"/>
    </source>
</evidence>
<dbReference type="Gene3D" id="2.20.25.110">
    <property type="entry name" value="S-adenosyl-L-methionine-dependent methyltransferases"/>
    <property type="match status" value="1"/>
</dbReference>
<dbReference type="PATRIC" id="fig|466.6.peg.2475"/>
<dbReference type="Pfam" id="PF00583">
    <property type="entry name" value="Acetyltransf_1"/>
    <property type="match status" value="1"/>
</dbReference>
<gene>
    <name evidence="4" type="ORF">Lmac_2333</name>
</gene>
<dbReference type="Gene3D" id="3.40.50.150">
    <property type="entry name" value="Vaccinia Virus protein VP39"/>
    <property type="match status" value="1"/>
</dbReference>
<reference evidence="4 5" key="1">
    <citation type="submission" date="2015-11" db="EMBL/GenBank/DDBJ databases">
        <title>Genomic analysis of 38 Legionella species identifies large and diverse effector repertoires.</title>
        <authorList>
            <person name="Burstein D."/>
            <person name="Amaro F."/>
            <person name="Zusman T."/>
            <person name="Lifshitz Z."/>
            <person name="Cohen O."/>
            <person name="Gilbert J.A."/>
            <person name="Pupko T."/>
            <person name="Shuman H.A."/>
            <person name="Segal G."/>
        </authorList>
    </citation>
    <scope>NUCLEOTIDE SEQUENCE [LARGE SCALE GENOMIC DNA]</scope>
    <source>
        <strain evidence="4 5">PX-1-G2-E2</strain>
    </source>
</reference>
<dbReference type="CDD" id="cd02440">
    <property type="entry name" value="AdoMet_MTases"/>
    <property type="match status" value="1"/>
</dbReference>
<dbReference type="EMBL" id="LNYL01000045">
    <property type="protein sequence ID" value="KTD25355.1"/>
    <property type="molecule type" value="Genomic_DNA"/>
</dbReference>
<keyword evidence="4" id="KW-0489">Methyltransferase</keyword>
<proteinExistence type="predicted"/>
<evidence type="ECO:0000259" key="3">
    <source>
        <dbReference type="PROSITE" id="PS51186"/>
    </source>
</evidence>
<dbReference type="Proteomes" id="UP000054908">
    <property type="component" value="Unassembled WGS sequence"/>
</dbReference>
<dbReference type="GO" id="GO:0032259">
    <property type="term" value="P:methylation"/>
    <property type="evidence" value="ECO:0007669"/>
    <property type="project" value="UniProtKB-KW"/>
</dbReference>
<name>A0A0W0VZ16_9GAMM</name>
<dbReference type="AlphaFoldDB" id="A0A0W0VZ16"/>
<dbReference type="PANTHER" id="PTHR43420">
    <property type="entry name" value="ACETYLTRANSFERASE"/>
    <property type="match status" value="1"/>
</dbReference>
<sequence>MKIKRVMQEDWELWKSFRLEALKNSPESFGSSYEEEVLMSDADFQHGLSKGYVLGVFVDDLLVSCAGFYTLNSIKTKHRGVLWGMYTRLEYRGKGIATALIQTLIQHAKASVTQLHLTCVVSNFVAQAFYQKQGFRIYGTEPKALKINGTFYDEYLMVLDFNEEPMKKLETYQSLCTEVYDLSKPNAPQDEYSFYRSYAAEAKGLILEPMCGTGRFLLPLAAEGFDVLGFDASQPMLERLHAKAKSKNLKPKAWHGFIEDLNQSAKYSLIFIPSGSFGLITEKVDIQKALKTIYEHMEDKGLFVFEVETRYAVPKELGIWRGTRWPKEDGTIILLSQLAMLDEEICYSIGKYELIDNNRVIQTEVEEYKIRIYQDLSFLLNLLNEVGFSNVRTVKAFDRNASPNETDESIVFECRK</sequence>
<dbReference type="Gene3D" id="3.40.630.30">
    <property type="match status" value="1"/>
</dbReference>
<dbReference type="InterPro" id="IPR041698">
    <property type="entry name" value="Methyltransf_25"/>
</dbReference>
<comment type="caution">
    <text evidence="4">The sequence shown here is derived from an EMBL/GenBank/DDBJ whole genome shotgun (WGS) entry which is preliminary data.</text>
</comment>
<keyword evidence="5" id="KW-1185">Reference proteome</keyword>
<feature type="domain" description="N-acetyltransferase" evidence="3">
    <location>
        <begin position="1"/>
        <end position="162"/>
    </location>
</feature>
<accession>A0A0W0VZ16</accession>
<evidence type="ECO:0000256" key="1">
    <source>
        <dbReference type="ARBA" id="ARBA00022679"/>
    </source>
</evidence>